<name>A0A382C0Y5_9ZZZZ</name>
<organism evidence="2">
    <name type="scientific">marine metagenome</name>
    <dbReference type="NCBI Taxonomy" id="408172"/>
    <lineage>
        <taxon>unclassified sequences</taxon>
        <taxon>metagenomes</taxon>
        <taxon>ecological metagenomes</taxon>
    </lineage>
</organism>
<dbReference type="EMBL" id="UINC01032210">
    <property type="protein sequence ID" value="SVB19499.1"/>
    <property type="molecule type" value="Genomic_DNA"/>
</dbReference>
<feature type="region of interest" description="Disordered" evidence="1">
    <location>
        <begin position="38"/>
        <end position="66"/>
    </location>
</feature>
<evidence type="ECO:0000256" key="1">
    <source>
        <dbReference type="SAM" id="MobiDB-lite"/>
    </source>
</evidence>
<sequence>MDLPDQPAFRVVLPGQPGYGCADPGLVKPVPGVPTSPMFDAHRGRGTVRASHEGPDGNLRAPGRKPSENARYVAALLVVDHWFDVHPTTAGCHCGHRVDQGFWPVAVDTEDLGLVADSHRYPPSPFQTHGRPDLGTVVAGIGP</sequence>
<dbReference type="AlphaFoldDB" id="A0A382C0Y5"/>
<proteinExistence type="predicted"/>
<evidence type="ECO:0000313" key="2">
    <source>
        <dbReference type="EMBL" id="SVB19499.1"/>
    </source>
</evidence>
<gene>
    <name evidence="2" type="ORF">METZ01_LOCUS172353</name>
</gene>
<reference evidence="2" key="1">
    <citation type="submission" date="2018-05" db="EMBL/GenBank/DDBJ databases">
        <authorList>
            <person name="Lanie J.A."/>
            <person name="Ng W.-L."/>
            <person name="Kazmierczak K.M."/>
            <person name="Andrzejewski T.M."/>
            <person name="Davidsen T.M."/>
            <person name="Wayne K.J."/>
            <person name="Tettelin H."/>
            <person name="Glass J.I."/>
            <person name="Rusch D."/>
            <person name="Podicherti R."/>
            <person name="Tsui H.-C.T."/>
            <person name="Winkler M.E."/>
        </authorList>
    </citation>
    <scope>NUCLEOTIDE SEQUENCE</scope>
</reference>
<protein>
    <submittedName>
        <fullName evidence="2">Uncharacterized protein</fullName>
    </submittedName>
</protein>
<accession>A0A382C0Y5</accession>